<dbReference type="Pfam" id="PF13477">
    <property type="entry name" value="Glyco_trans_4_2"/>
    <property type="match status" value="1"/>
</dbReference>
<keyword evidence="3" id="KW-1185">Reference proteome</keyword>
<dbReference type="eggNOG" id="COG0438">
    <property type="taxonomic scope" value="Bacteria"/>
</dbReference>
<dbReference type="RefSeq" id="WP_005026851.1">
    <property type="nucleotide sequence ID" value="NZ_KE150238.1"/>
</dbReference>
<reference evidence="2 3" key="2">
    <citation type="submission" date="2013-04" db="EMBL/GenBank/DDBJ databases">
        <title>The Genome Sequence of Bilophila wadsworthia 3_1_6.</title>
        <authorList>
            <consortium name="The Broad Institute Genomics Platform"/>
            <person name="Earl A."/>
            <person name="Ward D."/>
            <person name="Feldgarden M."/>
            <person name="Gevers D."/>
            <person name="Sibley C."/>
            <person name="Strauss J."/>
            <person name="Allen-Vercoe E."/>
            <person name="Walker B."/>
            <person name="Young S."/>
            <person name="Zeng Q."/>
            <person name="Gargeya S."/>
            <person name="Fitzgerald M."/>
            <person name="Haas B."/>
            <person name="Abouelleil A."/>
            <person name="Allen A.W."/>
            <person name="Alvarado L."/>
            <person name="Arachchi H.M."/>
            <person name="Berlin A.M."/>
            <person name="Chapman S.B."/>
            <person name="Gainer-Dewar J."/>
            <person name="Goldberg J."/>
            <person name="Griggs A."/>
            <person name="Gujja S."/>
            <person name="Hansen M."/>
            <person name="Howarth C."/>
            <person name="Imamovic A."/>
            <person name="Ireland A."/>
            <person name="Larimer J."/>
            <person name="McCowan C."/>
            <person name="Murphy C."/>
            <person name="Pearson M."/>
            <person name="Poon T.W."/>
            <person name="Priest M."/>
            <person name="Roberts A."/>
            <person name="Saif S."/>
            <person name="Shea T."/>
            <person name="Sisk P."/>
            <person name="Sykes S."/>
            <person name="Wortman J."/>
            <person name="Nusbaum C."/>
            <person name="Birren B."/>
        </authorList>
    </citation>
    <scope>NUCLEOTIDE SEQUENCE [LARGE SCALE GENOMIC DNA]</scope>
    <source>
        <strain evidence="2 3">3_1_6</strain>
    </source>
</reference>
<protein>
    <recommendedName>
        <fullName evidence="1">Glycosyltransferase subfamily 4-like N-terminal domain-containing protein</fullName>
    </recommendedName>
</protein>
<reference evidence="2 3" key="1">
    <citation type="submission" date="2010-10" db="EMBL/GenBank/DDBJ databases">
        <authorList>
            <consortium name="The Broad Institute Genome Sequencing Platform"/>
            <person name="Ward D."/>
            <person name="Earl A."/>
            <person name="Feldgarden M."/>
            <person name="Young S.K."/>
            <person name="Gargeya S."/>
            <person name="Zeng Q."/>
            <person name="Alvarado L."/>
            <person name="Berlin A."/>
            <person name="Bochicchio J."/>
            <person name="Chapman S.B."/>
            <person name="Chen Z."/>
            <person name="Freedman E."/>
            <person name="Gellesch M."/>
            <person name="Goldberg J."/>
            <person name="Griggs A."/>
            <person name="Gujja S."/>
            <person name="Heilman E."/>
            <person name="Heiman D."/>
            <person name="Howarth C."/>
            <person name="Mehta T."/>
            <person name="Neiman D."/>
            <person name="Pearson M."/>
            <person name="Roberts A."/>
            <person name="Saif S."/>
            <person name="Shea T."/>
            <person name="Shenoy N."/>
            <person name="Sisk P."/>
            <person name="Stolte C."/>
            <person name="Sykes S."/>
            <person name="White J."/>
            <person name="Yandava C."/>
            <person name="Allen-Vercoe E."/>
            <person name="Sibley C."/>
            <person name="Ambrose C.E."/>
            <person name="Strauss J."/>
            <person name="Daigneault M."/>
            <person name="Haas B."/>
            <person name="Nusbaum C."/>
            <person name="Birren B."/>
        </authorList>
    </citation>
    <scope>NUCLEOTIDE SEQUENCE [LARGE SCALE GENOMIC DNA]</scope>
    <source>
        <strain evidence="2 3">3_1_6</strain>
    </source>
</reference>
<dbReference type="OrthoDB" id="9775208at2"/>
<proteinExistence type="predicted"/>
<evidence type="ECO:0000259" key="1">
    <source>
        <dbReference type="Pfam" id="PF13477"/>
    </source>
</evidence>
<dbReference type="PANTHER" id="PTHR12526">
    <property type="entry name" value="GLYCOSYLTRANSFERASE"/>
    <property type="match status" value="1"/>
</dbReference>
<organism evidence="2 3">
    <name type="scientific">Bilophila wadsworthia (strain 3_1_6)</name>
    <dbReference type="NCBI Taxonomy" id="563192"/>
    <lineage>
        <taxon>Bacteria</taxon>
        <taxon>Pseudomonadati</taxon>
        <taxon>Thermodesulfobacteriota</taxon>
        <taxon>Desulfovibrionia</taxon>
        <taxon>Desulfovibrionales</taxon>
        <taxon>Desulfovibrionaceae</taxon>
        <taxon>Bilophila</taxon>
    </lineage>
</organism>
<dbReference type="SUPFAM" id="SSF53756">
    <property type="entry name" value="UDP-Glycosyltransferase/glycogen phosphorylase"/>
    <property type="match status" value="1"/>
</dbReference>
<dbReference type="Proteomes" id="UP000006034">
    <property type="component" value="Unassembled WGS sequence"/>
</dbReference>
<dbReference type="PANTHER" id="PTHR12526:SF638">
    <property type="entry name" value="SPORE COAT PROTEIN SA"/>
    <property type="match status" value="1"/>
</dbReference>
<evidence type="ECO:0000313" key="2">
    <source>
        <dbReference type="EMBL" id="EFV44645.1"/>
    </source>
</evidence>
<dbReference type="InterPro" id="IPR028098">
    <property type="entry name" value="Glyco_trans_4-like_N"/>
</dbReference>
<feature type="domain" description="Glycosyltransferase subfamily 4-like N-terminal" evidence="1">
    <location>
        <begin position="7"/>
        <end position="153"/>
    </location>
</feature>
<dbReference type="AlphaFoldDB" id="E5Y5T3"/>
<dbReference type="STRING" id="563192.HMPREF0179_01546"/>
<dbReference type="GeneID" id="78086666"/>
<dbReference type="Gene3D" id="3.40.50.2000">
    <property type="entry name" value="Glycogen Phosphorylase B"/>
    <property type="match status" value="2"/>
</dbReference>
<comment type="caution">
    <text evidence="2">The sequence shown here is derived from an EMBL/GenBank/DDBJ whole genome shotgun (WGS) entry which is preliminary data.</text>
</comment>
<dbReference type="HOGENOM" id="CLU_009583_8_1_7"/>
<dbReference type="Pfam" id="PF13692">
    <property type="entry name" value="Glyco_trans_1_4"/>
    <property type="match status" value="1"/>
</dbReference>
<dbReference type="GO" id="GO:0016757">
    <property type="term" value="F:glycosyltransferase activity"/>
    <property type="evidence" value="ECO:0007669"/>
    <property type="project" value="TreeGrafter"/>
</dbReference>
<gene>
    <name evidence="2" type="ORF">HMPREF0179_01546</name>
</gene>
<evidence type="ECO:0000313" key="3">
    <source>
        <dbReference type="Proteomes" id="UP000006034"/>
    </source>
</evidence>
<accession>E5Y5T3</accession>
<sequence length="372" mass="41036">MNIIIMNNRASFLVSFWSVLISRLQEEGHQVTCLVPVGDSEAEATLKGFGASIRNYPLDNKGLNPVHDLKTCLALYRIFREERADILYASTIKSVIYGIPMAALAGIRSRYAMITGLGYMFEANTPVKKMLTYLASSLYRISLSFSDAVFFQNTDDVQTFRDWHCLPRGAHVVMTKGTGVDTDKFAVAPLPEAPLTFLLVGRLLEAKGLYEYAEAARLVKKRYPNARFQLLGAPESSRGGVPLETVKGWEREGILEYLGVTRDVRPYVGQANVVVLPSWREGLPCSLMEAMSMGRPIVATDVPGCRDVVVDGKNGFLVPVRTPEALAKALESFLEDSALTARMGKEGRFIAETELDARKAADLILSVMKLVS</sequence>
<dbReference type="CDD" id="cd03808">
    <property type="entry name" value="GT4_CapM-like"/>
    <property type="match status" value="1"/>
</dbReference>
<dbReference type="EMBL" id="ADCP02000001">
    <property type="protein sequence ID" value="EFV44645.1"/>
    <property type="molecule type" value="Genomic_DNA"/>
</dbReference>
<name>E5Y5T3_BILW3</name>